<dbReference type="InterPro" id="IPR036208">
    <property type="entry name" value="VHL_sf"/>
</dbReference>
<evidence type="ECO:0000259" key="1">
    <source>
        <dbReference type="Pfam" id="PF01847"/>
    </source>
</evidence>
<feature type="domain" description="von Hippel-Lindau disease tumour suppressor beta" evidence="1">
    <location>
        <begin position="2"/>
        <end position="43"/>
    </location>
</feature>
<dbReference type="EMBL" id="CP016428">
    <property type="protein sequence ID" value="ANV99335.1"/>
    <property type="molecule type" value="Genomic_DNA"/>
</dbReference>
<gene>
    <name evidence="2" type="ORF">LMTR13_03235</name>
</gene>
<evidence type="ECO:0000313" key="2">
    <source>
        <dbReference type="EMBL" id="ANV99335.1"/>
    </source>
</evidence>
<dbReference type="AlphaFoldDB" id="A0A1B1U9G4"/>
<dbReference type="KEGG" id="bic:LMTR13_03235"/>
<organism evidence="2 3">
    <name type="scientific">Bradyrhizobium icense</name>
    <dbReference type="NCBI Taxonomy" id="1274631"/>
    <lineage>
        <taxon>Bacteria</taxon>
        <taxon>Pseudomonadati</taxon>
        <taxon>Pseudomonadota</taxon>
        <taxon>Alphaproteobacteria</taxon>
        <taxon>Hyphomicrobiales</taxon>
        <taxon>Nitrobacteraceae</taxon>
        <taxon>Bradyrhizobium</taxon>
    </lineage>
</organism>
<dbReference type="SUPFAM" id="SSF49468">
    <property type="entry name" value="VHL"/>
    <property type="match status" value="1"/>
</dbReference>
<dbReference type="Proteomes" id="UP000092839">
    <property type="component" value="Chromosome"/>
</dbReference>
<dbReference type="InterPro" id="IPR037140">
    <property type="entry name" value="VHL_beta_dom_sf"/>
</dbReference>
<dbReference type="Gene3D" id="2.60.40.780">
    <property type="entry name" value="von Hippel-Lindau disease tumour suppressor, beta domain"/>
    <property type="match status" value="1"/>
</dbReference>
<accession>A0A1B1U9G4</accession>
<reference evidence="2 3" key="1">
    <citation type="submission" date="2016-07" db="EMBL/GenBank/DDBJ databases">
        <title>Complete genome sequence of Bradyrhizobium icense LMTR 13T, a potential inoculant strain isolated from lima bean (Phaseolus lunatus) in Peru.</title>
        <authorList>
            <person name="Ormeno-Orrillo E."/>
            <person name="Duran D."/>
            <person name="Rogel M.A."/>
            <person name="Rey L."/>
            <person name="Imperial J."/>
            <person name="Ruiz-Argueso T."/>
            <person name="Martinez-Romero E."/>
        </authorList>
    </citation>
    <scope>NUCLEOTIDE SEQUENCE [LARGE SCALE GENOMIC DNA]</scope>
    <source>
        <strain evidence="2 3">LMTR 13</strain>
    </source>
</reference>
<proteinExistence type="predicted"/>
<evidence type="ECO:0000313" key="3">
    <source>
        <dbReference type="Proteomes" id="UP000092839"/>
    </source>
</evidence>
<sequence>MPITLRIYWINYEGRRHFYAAVRPHQSYHQQTYLTHPWVLTNENEDCLAIYMPTREPRRVSIDGKGETAPLAPQSKTVGGNAASAAAQNYKSNIKGPAAPAVERYIETSRIDCDMSGKGAKTCPLTDFVGGATLFYGKMPDDPADYAVAFVTHESAVGGNAVYQIAIVLKAGPEGAFAPFGQTETIGTEPRDVRFESGAISYTGTVLGPGEPRCCPTAKATFRLLISAAGLRFVDLRQGDGTEAGASQPAARSKAADYLIREQISDACERRGGRIDPAAVIERDLTGDGKADLIISHEGITCTGGGRSSACGMQVCSVMIYVREGPLLKLAVGDLLGMMVTVDAGRIPTVRWRGHGGSPRAMRWNGGAFR</sequence>
<protein>
    <recommendedName>
        <fullName evidence="1">von Hippel-Lindau disease tumour suppressor beta domain-containing protein</fullName>
    </recommendedName>
</protein>
<dbReference type="InterPro" id="IPR024053">
    <property type="entry name" value="VHL_beta_dom"/>
</dbReference>
<dbReference type="STRING" id="1274631.LMTR13_03235"/>
<dbReference type="Pfam" id="PF01847">
    <property type="entry name" value="VHL"/>
    <property type="match status" value="1"/>
</dbReference>
<keyword evidence="3" id="KW-1185">Reference proteome</keyword>
<name>A0A1B1U9G4_9BRAD</name>